<organism evidence="3 4">
    <name type="scientific">Bifidobacterium subtile</name>
    <dbReference type="NCBI Taxonomy" id="77635"/>
    <lineage>
        <taxon>Bacteria</taxon>
        <taxon>Bacillati</taxon>
        <taxon>Actinomycetota</taxon>
        <taxon>Actinomycetes</taxon>
        <taxon>Bifidobacteriales</taxon>
        <taxon>Bifidobacteriaceae</taxon>
        <taxon>Bifidobacterium</taxon>
    </lineage>
</organism>
<reference evidence="3 4" key="1">
    <citation type="submission" date="2014-03" db="EMBL/GenBank/DDBJ databases">
        <title>Genomics of Bifidobacteria.</title>
        <authorList>
            <person name="Ventura M."/>
            <person name="Milani C."/>
            <person name="Lugli G.A."/>
        </authorList>
    </citation>
    <scope>NUCLEOTIDE SEQUENCE [LARGE SCALE GENOMIC DNA]</scope>
    <source>
        <strain evidence="3 4">LMG 11597</strain>
    </source>
</reference>
<keyword evidence="2" id="KW-1133">Transmembrane helix</keyword>
<evidence type="ECO:0000256" key="1">
    <source>
        <dbReference type="SAM" id="MobiDB-lite"/>
    </source>
</evidence>
<evidence type="ECO:0000313" key="3">
    <source>
        <dbReference type="EMBL" id="KFJ03983.1"/>
    </source>
</evidence>
<evidence type="ECO:0008006" key="5">
    <source>
        <dbReference type="Google" id="ProtNLM"/>
    </source>
</evidence>
<feature type="compositionally biased region" description="Polar residues" evidence="1">
    <location>
        <begin position="52"/>
        <end position="65"/>
    </location>
</feature>
<dbReference type="EMBL" id="JGZR01000006">
    <property type="protein sequence ID" value="KFJ03983.1"/>
    <property type="molecule type" value="Genomic_DNA"/>
</dbReference>
<dbReference type="RefSeq" id="WP_024463295.1">
    <property type="nucleotide sequence ID" value="NZ_CP062939.1"/>
</dbReference>
<dbReference type="eggNOG" id="COG3152">
    <property type="taxonomic scope" value="Bacteria"/>
</dbReference>
<feature type="compositionally biased region" description="Polar residues" evidence="1">
    <location>
        <begin position="398"/>
        <end position="421"/>
    </location>
</feature>
<feature type="compositionally biased region" description="Low complexity" evidence="1">
    <location>
        <begin position="72"/>
        <end position="99"/>
    </location>
</feature>
<evidence type="ECO:0000313" key="4">
    <source>
        <dbReference type="Proteomes" id="UP000029055"/>
    </source>
</evidence>
<evidence type="ECO:0000256" key="2">
    <source>
        <dbReference type="SAM" id="Phobius"/>
    </source>
</evidence>
<feature type="compositionally biased region" description="Polar residues" evidence="1">
    <location>
        <begin position="19"/>
        <end position="44"/>
    </location>
</feature>
<accession>A0A087E882</accession>
<feature type="region of interest" description="Disordered" evidence="1">
    <location>
        <begin position="338"/>
        <end position="421"/>
    </location>
</feature>
<protein>
    <recommendedName>
        <fullName evidence="5">DUF805 domain-containing protein</fullName>
    </recommendedName>
</protein>
<keyword evidence="4" id="KW-1185">Reference proteome</keyword>
<feature type="transmembrane region" description="Helical" evidence="2">
    <location>
        <begin position="225"/>
        <end position="243"/>
    </location>
</feature>
<feature type="compositionally biased region" description="Polar residues" evidence="1">
    <location>
        <begin position="113"/>
        <end position="133"/>
    </location>
</feature>
<dbReference type="PANTHER" id="PTHR34980">
    <property type="entry name" value="INNER MEMBRANE PROTEIN-RELATED-RELATED"/>
    <property type="match status" value="1"/>
</dbReference>
<feature type="transmembrane region" description="Helical" evidence="2">
    <location>
        <begin position="255"/>
        <end position="275"/>
    </location>
</feature>
<gene>
    <name evidence="3" type="ORF">BISU_0459</name>
</gene>
<dbReference type="InterPro" id="IPR008523">
    <property type="entry name" value="DUF805"/>
</dbReference>
<dbReference type="Proteomes" id="UP000029055">
    <property type="component" value="Unassembled WGS sequence"/>
</dbReference>
<dbReference type="Pfam" id="PF05656">
    <property type="entry name" value="DUF805"/>
    <property type="match status" value="1"/>
</dbReference>
<keyword evidence="2" id="KW-0472">Membrane</keyword>
<feature type="transmembrane region" description="Helical" evidence="2">
    <location>
        <begin position="198"/>
        <end position="219"/>
    </location>
</feature>
<feature type="region of interest" description="Disordered" evidence="1">
    <location>
        <begin position="1"/>
        <end position="146"/>
    </location>
</feature>
<proteinExistence type="predicted"/>
<sequence>MTDSQQYPGNPDANDDGSSRPQNTPYASPTASEPNDAQTASPVTNPAAGQAPQGSYEVSPTQQESPVPPEPQTTQNNAQQPQYRQSQYGQQTPQYQAPYDGAYSQPPAAGTGASESNGSSYGAPQYNAQNAPQYASGPSYGQQQYAGYGPGQPYSPGFSPAGVPPLNKPYYGCPFPEAIKRFFQKYVVFKGRASKSELWWAFLGVAGVNMILSILNNAADHRLSWLSTLWSLAVFLPSLSVLVRRVHDSNKSGWWAALPYGLGVLAGLFAILVAVQTIATVGHAVFTGSARGGAGIVVLGLLTALCGIGALASFIVLGVANSDPAGIQYDDDFQSQQAGYPGGYTQSQPYSGQPYAAGQAPYDQNQQSYGNPGQDSYQPQGGYVGGTGNGEYPAGGESQPTPGYSQPANDPANGQNGNSAN</sequence>
<dbReference type="AlphaFoldDB" id="A0A087E882"/>
<feature type="transmembrane region" description="Helical" evidence="2">
    <location>
        <begin position="295"/>
        <end position="320"/>
    </location>
</feature>
<name>A0A087E882_9BIFI</name>
<dbReference type="STRING" id="77635.BISU_0459"/>
<dbReference type="GO" id="GO:0005886">
    <property type="term" value="C:plasma membrane"/>
    <property type="evidence" value="ECO:0007669"/>
    <property type="project" value="TreeGrafter"/>
</dbReference>
<comment type="caution">
    <text evidence="3">The sequence shown here is derived from an EMBL/GenBank/DDBJ whole genome shotgun (WGS) entry which is preliminary data.</text>
</comment>
<dbReference type="OrthoDB" id="9812349at2"/>
<feature type="compositionally biased region" description="Polar residues" evidence="1">
    <location>
        <begin position="362"/>
        <end position="379"/>
    </location>
</feature>
<feature type="compositionally biased region" description="Low complexity" evidence="1">
    <location>
        <begin position="136"/>
        <end position="146"/>
    </location>
</feature>
<keyword evidence="2" id="KW-0812">Transmembrane</keyword>
<feature type="compositionally biased region" description="Polar residues" evidence="1">
    <location>
        <begin position="338"/>
        <end position="351"/>
    </location>
</feature>
<dbReference type="PANTHER" id="PTHR34980:SF2">
    <property type="entry name" value="INNER MEMBRANE PROTEIN YHAH-RELATED"/>
    <property type="match status" value="1"/>
</dbReference>